<name>A0ABS3B4I6_9XANT</name>
<accession>A0ABS3B4I6</accession>
<evidence type="ECO:0000256" key="1">
    <source>
        <dbReference type="SAM" id="MobiDB-lite"/>
    </source>
</evidence>
<evidence type="ECO:0000313" key="2">
    <source>
        <dbReference type="EMBL" id="MBN6103245.1"/>
    </source>
</evidence>
<sequence>MRDHDSHRPSVPLGDHDVRQAGYRGDAADVAQDTGVPRGRGRDVPSRTTPRQDASGLPENAADDPGADRSGRTQPNFGQAGTYAATGEHAGGAHGKAATGGYHEDASGEDGGRDERAAYRGTD</sequence>
<gene>
    <name evidence="2" type="ORF">JR064_13855</name>
</gene>
<dbReference type="EMBL" id="JAFIWB010000015">
    <property type="protein sequence ID" value="MBN6103245.1"/>
    <property type="molecule type" value="Genomic_DNA"/>
</dbReference>
<feature type="compositionally biased region" description="Basic and acidic residues" evidence="1">
    <location>
        <begin position="102"/>
        <end position="123"/>
    </location>
</feature>
<reference evidence="2 3" key="1">
    <citation type="submission" date="2021-02" db="EMBL/GenBank/DDBJ databases">
        <title>Taxonomically Unique Crown Gall-Associated Xanthomonas Stains Have Deficiency in Virulence Repertories.</title>
        <authorList>
            <person name="Mafakheri H."/>
            <person name="Taghavi S.M."/>
            <person name="Dimkic I."/>
            <person name="Nemanja K."/>
            <person name="Osdaghi E."/>
        </authorList>
    </citation>
    <scope>NUCLEOTIDE SEQUENCE [LARGE SCALE GENOMIC DNA]</scope>
    <source>
        <strain evidence="2 3">FX4</strain>
    </source>
</reference>
<evidence type="ECO:0000313" key="3">
    <source>
        <dbReference type="Proteomes" id="UP000695802"/>
    </source>
</evidence>
<feature type="compositionally biased region" description="Basic and acidic residues" evidence="1">
    <location>
        <begin position="1"/>
        <end position="19"/>
    </location>
</feature>
<organism evidence="2 3">
    <name type="scientific">Xanthomonas bonasiae</name>
    <dbReference type="NCBI Taxonomy" id="2810351"/>
    <lineage>
        <taxon>Bacteria</taxon>
        <taxon>Pseudomonadati</taxon>
        <taxon>Pseudomonadota</taxon>
        <taxon>Gammaproteobacteria</taxon>
        <taxon>Lysobacterales</taxon>
        <taxon>Lysobacteraceae</taxon>
        <taxon>Xanthomonas</taxon>
    </lineage>
</organism>
<protein>
    <submittedName>
        <fullName evidence="2">Uncharacterized protein</fullName>
    </submittedName>
</protein>
<proteinExistence type="predicted"/>
<feature type="region of interest" description="Disordered" evidence="1">
    <location>
        <begin position="1"/>
        <end position="123"/>
    </location>
</feature>
<keyword evidence="3" id="KW-1185">Reference proteome</keyword>
<dbReference type="Proteomes" id="UP000695802">
    <property type="component" value="Unassembled WGS sequence"/>
</dbReference>
<comment type="caution">
    <text evidence="2">The sequence shown here is derived from an EMBL/GenBank/DDBJ whole genome shotgun (WGS) entry which is preliminary data.</text>
</comment>